<dbReference type="EMBL" id="AJWY01006363">
    <property type="protein sequence ID" value="EKC67061.1"/>
    <property type="molecule type" value="Genomic_DNA"/>
</dbReference>
<evidence type="ECO:0008006" key="2">
    <source>
        <dbReference type="Google" id="ProtNLM"/>
    </source>
</evidence>
<gene>
    <name evidence="1" type="ORF">LEA_09495</name>
</gene>
<comment type="caution">
    <text evidence="1">The sequence shown here is derived from an EMBL/GenBank/DDBJ whole genome shotgun (WGS) entry which is preliminary data.</text>
</comment>
<dbReference type="AlphaFoldDB" id="K1U6K6"/>
<organism evidence="1">
    <name type="scientific">human gut metagenome</name>
    <dbReference type="NCBI Taxonomy" id="408170"/>
    <lineage>
        <taxon>unclassified sequences</taxon>
        <taxon>metagenomes</taxon>
        <taxon>organismal metagenomes</taxon>
    </lineage>
</organism>
<protein>
    <recommendedName>
        <fullName evidence="2">Outer membrane protein beta-barrel domain-containing protein</fullName>
    </recommendedName>
</protein>
<sequence length="59" mass="6724">MQMIAVRGGYHVADSHGYDYGTIGAGLRFMHLELDFSYLFAAKKCPWRNTYQVGVGLYF</sequence>
<accession>K1U6K6</accession>
<reference evidence="1" key="1">
    <citation type="journal article" date="2013" name="Environ. Microbiol.">
        <title>Microbiota from the distal guts of lean and obese adolescents exhibit partial functional redundancy besides clear differences in community structure.</title>
        <authorList>
            <person name="Ferrer M."/>
            <person name="Ruiz A."/>
            <person name="Lanza F."/>
            <person name="Haange S.B."/>
            <person name="Oberbach A."/>
            <person name="Till H."/>
            <person name="Bargiela R."/>
            <person name="Campoy C."/>
            <person name="Segura M.T."/>
            <person name="Richter M."/>
            <person name="von Bergen M."/>
            <person name="Seifert J."/>
            <person name="Suarez A."/>
        </authorList>
    </citation>
    <scope>NUCLEOTIDE SEQUENCE</scope>
</reference>
<proteinExistence type="predicted"/>
<name>K1U6K6_9ZZZZ</name>
<evidence type="ECO:0000313" key="1">
    <source>
        <dbReference type="EMBL" id="EKC67061.1"/>
    </source>
</evidence>